<keyword evidence="5" id="KW-1185">Reference proteome</keyword>
<keyword evidence="1" id="KW-0507">mRNA processing</keyword>
<dbReference type="GO" id="GO:0048024">
    <property type="term" value="P:regulation of mRNA splicing, via spliceosome"/>
    <property type="evidence" value="ECO:0007669"/>
    <property type="project" value="TreeGrafter"/>
</dbReference>
<dbReference type="Proteomes" id="UP000780801">
    <property type="component" value="Unassembled WGS sequence"/>
</dbReference>
<reference evidence="4" key="1">
    <citation type="journal article" date="2020" name="Fungal Divers.">
        <title>Resolving the Mortierellaceae phylogeny through synthesis of multi-gene phylogenetics and phylogenomics.</title>
        <authorList>
            <person name="Vandepol N."/>
            <person name="Liber J."/>
            <person name="Desiro A."/>
            <person name="Na H."/>
            <person name="Kennedy M."/>
            <person name="Barry K."/>
            <person name="Grigoriev I.V."/>
            <person name="Miller A.N."/>
            <person name="O'Donnell K."/>
            <person name="Stajich J.E."/>
            <person name="Bonito G."/>
        </authorList>
    </citation>
    <scope>NUCLEOTIDE SEQUENCE</scope>
    <source>
        <strain evidence="4">KOD1015</strain>
    </source>
</reference>
<comment type="caution">
    <text evidence="4">The sequence shown here is derived from an EMBL/GenBank/DDBJ whole genome shotgun (WGS) entry which is preliminary data.</text>
</comment>
<protein>
    <recommendedName>
        <fullName evidence="3">PWI domain-containing protein</fullName>
    </recommendedName>
</protein>
<keyword evidence="2" id="KW-0175">Coiled coil</keyword>
<dbReference type="PROSITE" id="PS51025">
    <property type="entry name" value="PWI"/>
    <property type="match status" value="1"/>
</dbReference>
<dbReference type="InterPro" id="IPR052225">
    <property type="entry name" value="Ser/Arg_repetitive_matrix"/>
</dbReference>
<organism evidence="4 5">
    <name type="scientific">Lunasporangiospora selenospora</name>
    <dbReference type="NCBI Taxonomy" id="979761"/>
    <lineage>
        <taxon>Eukaryota</taxon>
        <taxon>Fungi</taxon>
        <taxon>Fungi incertae sedis</taxon>
        <taxon>Mucoromycota</taxon>
        <taxon>Mortierellomycotina</taxon>
        <taxon>Mortierellomycetes</taxon>
        <taxon>Mortierellales</taxon>
        <taxon>Mortierellaceae</taxon>
        <taxon>Lunasporangiospora</taxon>
    </lineage>
</organism>
<dbReference type="InterPro" id="IPR036483">
    <property type="entry name" value="PWI_dom_sf"/>
</dbReference>
<dbReference type="EMBL" id="JAABOA010004353">
    <property type="protein sequence ID" value="KAF9577803.1"/>
    <property type="molecule type" value="Genomic_DNA"/>
</dbReference>
<evidence type="ECO:0000313" key="4">
    <source>
        <dbReference type="EMBL" id="KAF9577803.1"/>
    </source>
</evidence>
<dbReference type="GO" id="GO:0006397">
    <property type="term" value="P:mRNA processing"/>
    <property type="evidence" value="ECO:0007669"/>
    <property type="project" value="UniProtKB-KW"/>
</dbReference>
<dbReference type="AlphaFoldDB" id="A0A9P6FLG0"/>
<dbReference type="PANTHER" id="PTHR23148:SF0">
    <property type="entry name" value="SERINE_ARGININE REPETITIVE MATRIX PROTEIN 1"/>
    <property type="match status" value="1"/>
</dbReference>
<dbReference type="InterPro" id="IPR002483">
    <property type="entry name" value="PWI_dom"/>
</dbReference>
<dbReference type="PANTHER" id="PTHR23148">
    <property type="entry name" value="SERINE/ARGININE REGULATED NUCLEAR MATRIX PROTEIN"/>
    <property type="match status" value="1"/>
</dbReference>
<dbReference type="OrthoDB" id="163257at2759"/>
<dbReference type="GO" id="GO:0003723">
    <property type="term" value="F:RNA binding"/>
    <property type="evidence" value="ECO:0007669"/>
    <property type="project" value="TreeGrafter"/>
</dbReference>
<feature type="coiled-coil region" evidence="2">
    <location>
        <begin position="121"/>
        <end position="162"/>
    </location>
</feature>
<evidence type="ECO:0000259" key="3">
    <source>
        <dbReference type="PROSITE" id="PS51025"/>
    </source>
</evidence>
<evidence type="ECO:0000256" key="2">
    <source>
        <dbReference type="SAM" id="Coils"/>
    </source>
</evidence>
<dbReference type="Pfam" id="PF01480">
    <property type="entry name" value="PWI"/>
    <property type="match status" value="1"/>
</dbReference>
<sequence>MGDAGFFKGTSAEQDSRFCDKEKKLLKLINFPAEFNQKVNIKKVNLLVIKGWIANRIGQLLGIEDEVVVEYAVKLLEEPSPDPKLMQINLQGFLNKNTQVFVLELWKLLLSAQNSVGGIPKEFMEQTKEELLRAKQKREEELKKLKEQEDKEKAVAAEIRQKALAIREATRPRATSFDNVQPMIIDHLANDETKEIVVVGESRTDQGAETVATVDVTTVAGERIGTVEEEGEEENLVGTDTDRTIVGQLVAVATKAVAAVAVVPTVAIEAVALVEAGVVVVEVDIATTAESKAAVEATEIMIGTKVGPGSASATEETVGVVVNVNEDAMTRSESIEIRKRVEWTRSGGELDRGADLEANE</sequence>
<dbReference type="SUPFAM" id="SSF101233">
    <property type="entry name" value="PWI domain"/>
    <property type="match status" value="1"/>
</dbReference>
<feature type="domain" description="PWI" evidence="3">
    <location>
        <begin position="28"/>
        <end position="126"/>
    </location>
</feature>
<name>A0A9P6FLG0_9FUNG</name>
<dbReference type="GO" id="GO:0005681">
    <property type="term" value="C:spliceosomal complex"/>
    <property type="evidence" value="ECO:0007669"/>
    <property type="project" value="TreeGrafter"/>
</dbReference>
<dbReference type="Gene3D" id="1.20.1390.10">
    <property type="entry name" value="PWI domain"/>
    <property type="match status" value="1"/>
</dbReference>
<accession>A0A9P6FLG0</accession>
<gene>
    <name evidence="4" type="ORF">BGW38_006751</name>
</gene>
<evidence type="ECO:0000256" key="1">
    <source>
        <dbReference type="ARBA" id="ARBA00022664"/>
    </source>
</evidence>
<dbReference type="SMART" id="SM00311">
    <property type="entry name" value="PWI"/>
    <property type="match status" value="1"/>
</dbReference>
<evidence type="ECO:0000313" key="5">
    <source>
        <dbReference type="Proteomes" id="UP000780801"/>
    </source>
</evidence>
<proteinExistence type="predicted"/>